<feature type="non-terminal residue" evidence="1">
    <location>
        <position position="1"/>
    </location>
</feature>
<proteinExistence type="predicted"/>
<evidence type="ECO:0000313" key="1">
    <source>
        <dbReference type="EMBL" id="TKC35896.1"/>
    </source>
</evidence>
<dbReference type="InterPro" id="IPR011989">
    <property type="entry name" value="ARM-like"/>
</dbReference>
<comment type="caution">
    <text evidence="1">The sequence shown here is derived from an EMBL/GenBank/DDBJ whole genome shotgun (WGS) entry which is preliminary data.</text>
</comment>
<dbReference type="EMBL" id="RWIC01001419">
    <property type="protein sequence ID" value="TKC35896.1"/>
    <property type="molecule type" value="Genomic_DNA"/>
</dbReference>
<sequence length="486" mass="55067">ILVDDEEEARFPIVLLIKFLECAVVKLAKGPSGTVQSTRNSGNSQIGRVSAGLLIKNSLSSEDPNIKAQQQQNGFPLMLMFDQEAKNYFADFNNVTNSNSTEHMKESTLDAICYICQDIQTEQLQVPSNEILTAIILGKWKEYPNNNVKLVATKAHLEYWRIKFWSNVCDDKIDLVIEAKETAEQRMSQSTQQDLCQGNTTIEVPILTQTLTKDDENDDSPGHLITQTGGKFCKLLHEAAISDVCSVPLLQCLRESLSTEPRMASNNLLVITDRPDGHQNNLRSASYEALMKIVKNSTKYYSVQKLMLATLTAKSHQDEMRVSLLRIFQSRVGYGGCKRVNKSKCDIVDYLNELREDCLEAYSVVVKDQRNKDLRSRVYLSLSTMLDLRIIQRVLGTGAAEPIRNLFTTFGKKHYKKWKIPGETLENSLQRLPLLAAGSQCQVSQDLSVTGYALRWSHFLFSMRETKEKAIAYADIQRWQFMRLGQ</sequence>
<gene>
    <name evidence="1" type="ORF">EI555_017078</name>
</gene>
<name>A0A4U1EJK7_MONMO</name>
<organism evidence="1 2">
    <name type="scientific">Monodon monoceros</name>
    <name type="common">Narwhal</name>
    <name type="synonym">Ceratodon monodon</name>
    <dbReference type="NCBI Taxonomy" id="40151"/>
    <lineage>
        <taxon>Eukaryota</taxon>
        <taxon>Metazoa</taxon>
        <taxon>Chordata</taxon>
        <taxon>Craniata</taxon>
        <taxon>Vertebrata</taxon>
        <taxon>Euteleostomi</taxon>
        <taxon>Mammalia</taxon>
        <taxon>Eutheria</taxon>
        <taxon>Laurasiatheria</taxon>
        <taxon>Artiodactyla</taxon>
        <taxon>Whippomorpha</taxon>
        <taxon>Cetacea</taxon>
        <taxon>Odontoceti</taxon>
        <taxon>Monodontidae</taxon>
        <taxon>Monodon</taxon>
    </lineage>
</organism>
<dbReference type="Proteomes" id="UP000308365">
    <property type="component" value="Unassembled WGS sequence"/>
</dbReference>
<feature type="non-terminal residue" evidence="1">
    <location>
        <position position="486"/>
    </location>
</feature>
<reference evidence="2" key="1">
    <citation type="journal article" date="2019" name="IScience">
        <title>Narwhal Genome Reveals Long-Term Low Genetic Diversity despite Current Large Abundance Size.</title>
        <authorList>
            <person name="Westbury M.V."/>
            <person name="Petersen B."/>
            <person name="Garde E."/>
            <person name="Heide-Jorgensen M.P."/>
            <person name="Lorenzen E.D."/>
        </authorList>
    </citation>
    <scope>NUCLEOTIDE SEQUENCE [LARGE SCALE GENOMIC DNA]</scope>
</reference>
<dbReference type="InterPro" id="IPR016024">
    <property type="entry name" value="ARM-type_fold"/>
</dbReference>
<accession>A0A4U1EJK7</accession>
<evidence type="ECO:0000313" key="2">
    <source>
        <dbReference type="Proteomes" id="UP000308365"/>
    </source>
</evidence>
<dbReference type="SUPFAM" id="SSF48371">
    <property type="entry name" value="ARM repeat"/>
    <property type="match status" value="1"/>
</dbReference>
<dbReference type="AlphaFoldDB" id="A0A4U1EJK7"/>
<dbReference type="Gene3D" id="1.25.10.10">
    <property type="entry name" value="Leucine-rich Repeat Variant"/>
    <property type="match status" value="2"/>
</dbReference>
<protein>
    <submittedName>
        <fullName evidence="1">Uncharacterized protein</fullName>
    </submittedName>
</protein>